<dbReference type="SUPFAM" id="SSF52833">
    <property type="entry name" value="Thioredoxin-like"/>
    <property type="match status" value="1"/>
</dbReference>
<keyword evidence="3" id="KW-0413">Isomerase</keyword>
<dbReference type="InterPro" id="IPR036249">
    <property type="entry name" value="Thioredoxin-like_sf"/>
</dbReference>
<evidence type="ECO:0000313" key="3">
    <source>
        <dbReference type="EMBL" id="RYJ45808.1"/>
    </source>
</evidence>
<dbReference type="GO" id="GO:0016853">
    <property type="term" value="F:isomerase activity"/>
    <property type="evidence" value="ECO:0007669"/>
    <property type="project" value="UniProtKB-KW"/>
</dbReference>
<accession>A0A444WIV6</accession>
<dbReference type="GO" id="GO:0016209">
    <property type="term" value="F:antioxidant activity"/>
    <property type="evidence" value="ECO:0007669"/>
    <property type="project" value="InterPro"/>
</dbReference>
<gene>
    <name evidence="3" type="ORF">NU09_0400</name>
</gene>
<evidence type="ECO:0000313" key="4">
    <source>
        <dbReference type="Proteomes" id="UP000289775"/>
    </source>
</evidence>
<protein>
    <submittedName>
        <fullName evidence="3">Thiol-disulfide isomerase or thioredoxin</fullName>
    </submittedName>
</protein>
<dbReference type="Pfam" id="PF00578">
    <property type="entry name" value="AhpC-TSA"/>
    <property type="match status" value="1"/>
</dbReference>
<dbReference type="AlphaFoldDB" id="A0A444WIV6"/>
<feature type="signal peptide" evidence="1">
    <location>
        <begin position="1"/>
        <end position="21"/>
    </location>
</feature>
<dbReference type="Gene3D" id="3.40.30.10">
    <property type="entry name" value="Glutaredoxin"/>
    <property type="match status" value="1"/>
</dbReference>
<feature type="chain" id="PRO_5019039302" evidence="1">
    <location>
        <begin position="22"/>
        <end position="203"/>
    </location>
</feature>
<reference evidence="3 4" key="1">
    <citation type="submission" date="2014-12" db="EMBL/GenBank/DDBJ databases">
        <title>Genome sequence of Flavobacterium beibuense RSKm HC5.</title>
        <authorList>
            <person name="Kim J.F."/>
            <person name="Song J.Y."/>
            <person name="Kwak M.-J."/>
            <person name="Lee S.-W."/>
        </authorList>
    </citation>
    <scope>NUCLEOTIDE SEQUENCE [LARGE SCALE GENOMIC DNA]</scope>
    <source>
        <strain evidence="3 4">RSKm HC5</strain>
    </source>
</reference>
<keyword evidence="4" id="KW-1185">Reference proteome</keyword>
<dbReference type="RefSeq" id="WP_129749568.1">
    <property type="nucleotide sequence ID" value="NZ_JUIW01000001.1"/>
</dbReference>
<dbReference type="InterPro" id="IPR047262">
    <property type="entry name" value="PRX-like1"/>
</dbReference>
<dbReference type="PANTHER" id="PTHR43640">
    <property type="entry name" value="OS07G0260300 PROTEIN"/>
    <property type="match status" value="1"/>
</dbReference>
<evidence type="ECO:0000259" key="2">
    <source>
        <dbReference type="PROSITE" id="PS51352"/>
    </source>
</evidence>
<dbReference type="PROSITE" id="PS51352">
    <property type="entry name" value="THIOREDOXIN_2"/>
    <property type="match status" value="1"/>
</dbReference>
<dbReference type="GO" id="GO:0016491">
    <property type="term" value="F:oxidoreductase activity"/>
    <property type="evidence" value="ECO:0007669"/>
    <property type="project" value="InterPro"/>
</dbReference>
<evidence type="ECO:0000256" key="1">
    <source>
        <dbReference type="SAM" id="SignalP"/>
    </source>
</evidence>
<sequence>MKTLKFLGAFAIIGLLFAFTAAKTVSGYQVGDVATDFSLKNIDGKKVSLKDFKDAKGYIVVFTCNHCPYAQAYEDRIVALDKKYKKQGYPVIAINPNNPEKQKDDSFEKMQARAKEKGFTFPYLLDEGQKIYPQYGATKTPHVYVLQKTAKGNVVKYIGAIDDNYEDEAAVTKKYVEDAVNSLLKGKEVSVKETKAIGCSIKA</sequence>
<proteinExistence type="predicted"/>
<keyword evidence="1" id="KW-0732">Signal</keyword>
<dbReference type="Proteomes" id="UP000289775">
    <property type="component" value="Unassembled WGS sequence"/>
</dbReference>
<feature type="domain" description="Thioredoxin" evidence="2">
    <location>
        <begin position="28"/>
        <end position="185"/>
    </location>
</feature>
<dbReference type="EMBL" id="JUIW01000001">
    <property type="protein sequence ID" value="RYJ45808.1"/>
    <property type="molecule type" value="Genomic_DNA"/>
</dbReference>
<dbReference type="CDD" id="cd02969">
    <property type="entry name" value="PRX_like1"/>
    <property type="match status" value="1"/>
</dbReference>
<dbReference type="OrthoDB" id="9809746at2"/>
<dbReference type="PANTHER" id="PTHR43640:SF1">
    <property type="entry name" value="THIOREDOXIN-DEPENDENT PEROXIREDOXIN"/>
    <property type="match status" value="1"/>
</dbReference>
<dbReference type="InterPro" id="IPR000866">
    <property type="entry name" value="AhpC/TSA"/>
</dbReference>
<name>A0A444WIV6_9FLAO</name>
<dbReference type="InterPro" id="IPR013766">
    <property type="entry name" value="Thioredoxin_domain"/>
</dbReference>
<comment type="caution">
    <text evidence="3">The sequence shown here is derived from an EMBL/GenBank/DDBJ whole genome shotgun (WGS) entry which is preliminary data.</text>
</comment>
<organism evidence="3 4">
    <name type="scientific">Flavobacterium beibuense</name>
    <dbReference type="NCBI Taxonomy" id="657326"/>
    <lineage>
        <taxon>Bacteria</taxon>
        <taxon>Pseudomonadati</taxon>
        <taxon>Bacteroidota</taxon>
        <taxon>Flavobacteriia</taxon>
        <taxon>Flavobacteriales</taxon>
        <taxon>Flavobacteriaceae</taxon>
        <taxon>Flavobacterium</taxon>
    </lineage>
</organism>